<evidence type="ECO:0000313" key="12">
    <source>
        <dbReference type="Proteomes" id="UP000092443"/>
    </source>
</evidence>
<keyword evidence="5 10" id="KW-0479">Metal-binding</keyword>
<feature type="binding site" evidence="10">
    <location>
        <position position="197"/>
    </location>
    <ligand>
        <name>Zn(2+)</name>
        <dbReference type="ChEBI" id="CHEBI:29105"/>
        <label>1</label>
    </ligand>
</feature>
<feature type="binding site" evidence="10">
    <location>
        <position position="135"/>
    </location>
    <ligand>
        <name>Zn(2+)</name>
        <dbReference type="ChEBI" id="CHEBI:29105"/>
        <label>2</label>
    </ligand>
</feature>
<dbReference type="Pfam" id="PF01546">
    <property type="entry name" value="Peptidase_M20"/>
    <property type="match status" value="1"/>
</dbReference>
<dbReference type="PROSITE" id="PS00758">
    <property type="entry name" value="ARGE_DAPE_CPG2_1"/>
    <property type="match status" value="1"/>
</dbReference>
<dbReference type="SUPFAM" id="SSF53187">
    <property type="entry name" value="Zn-dependent exopeptidases"/>
    <property type="match status" value="1"/>
</dbReference>
<dbReference type="GO" id="GO:0005737">
    <property type="term" value="C:cytoplasm"/>
    <property type="evidence" value="ECO:0007669"/>
    <property type="project" value="UniProtKB-SubCell"/>
</dbReference>
<feature type="active site" evidence="9">
    <location>
        <position position="104"/>
    </location>
</feature>
<dbReference type="Pfam" id="PF07687">
    <property type="entry name" value="M20_dimer"/>
    <property type="match status" value="1"/>
</dbReference>
<dbReference type="PIRSF" id="PIRSF036696">
    <property type="entry name" value="ACY-1"/>
    <property type="match status" value="1"/>
</dbReference>
<dbReference type="NCBIfam" id="TIGR01880">
    <property type="entry name" value="Ac-peptdase-euk"/>
    <property type="match status" value="1"/>
</dbReference>
<dbReference type="PANTHER" id="PTHR45892">
    <property type="entry name" value="AMINOACYLASE-1"/>
    <property type="match status" value="1"/>
</dbReference>
<evidence type="ECO:0000256" key="6">
    <source>
        <dbReference type="ARBA" id="ARBA00022801"/>
    </source>
</evidence>
<dbReference type="InterPro" id="IPR052083">
    <property type="entry name" value="Aminoacylase-1_M20A"/>
</dbReference>
<evidence type="ECO:0000256" key="8">
    <source>
        <dbReference type="ARBA" id="ARBA00029656"/>
    </source>
</evidence>
<dbReference type="InterPro" id="IPR001261">
    <property type="entry name" value="ArgE/DapE_CS"/>
</dbReference>
<keyword evidence="12" id="KW-1185">Reference proteome</keyword>
<dbReference type="InterPro" id="IPR010159">
    <property type="entry name" value="N-acyl_aa_amidohydrolase"/>
</dbReference>
<organism evidence="12 13">
    <name type="scientific">Glossina fuscipes</name>
    <dbReference type="NCBI Taxonomy" id="7396"/>
    <lineage>
        <taxon>Eukaryota</taxon>
        <taxon>Metazoa</taxon>
        <taxon>Ecdysozoa</taxon>
        <taxon>Arthropoda</taxon>
        <taxon>Hexapoda</taxon>
        <taxon>Insecta</taxon>
        <taxon>Pterygota</taxon>
        <taxon>Neoptera</taxon>
        <taxon>Endopterygota</taxon>
        <taxon>Diptera</taxon>
        <taxon>Brachycera</taxon>
        <taxon>Muscomorpha</taxon>
        <taxon>Hippoboscoidea</taxon>
        <taxon>Glossinidae</taxon>
        <taxon>Glossina</taxon>
    </lineage>
</organism>
<gene>
    <name evidence="13" type="primary">LOC119640368</name>
</gene>
<dbReference type="GO" id="GO:0006520">
    <property type="term" value="P:amino acid metabolic process"/>
    <property type="evidence" value="ECO:0007669"/>
    <property type="project" value="InterPro"/>
</dbReference>
<proteinExistence type="inferred from homology"/>
<dbReference type="InterPro" id="IPR011650">
    <property type="entry name" value="Peptidase_M20_dimer"/>
</dbReference>
<dbReference type="Gene3D" id="1.10.150.900">
    <property type="match status" value="1"/>
</dbReference>
<feature type="binding site" evidence="10">
    <location>
        <position position="135"/>
    </location>
    <ligand>
        <name>Zn(2+)</name>
        <dbReference type="ChEBI" id="CHEBI:29105"/>
        <label>1</label>
    </ligand>
</feature>
<evidence type="ECO:0000256" key="5">
    <source>
        <dbReference type="ARBA" id="ARBA00022723"/>
    </source>
</evidence>
<reference evidence="13" key="1">
    <citation type="submission" date="2025-08" db="UniProtKB">
        <authorList>
            <consortium name="RefSeq"/>
        </authorList>
    </citation>
    <scope>IDENTIFICATION</scope>
    <source>
        <tissue evidence="13">Whole body pupa</tissue>
    </source>
</reference>
<dbReference type="FunFam" id="1.10.150.900:FF:000001">
    <property type="entry name" value="Aminoacylase-1, putative"/>
    <property type="match status" value="1"/>
</dbReference>
<dbReference type="Gene3D" id="3.40.630.10">
    <property type="entry name" value="Zn peptidases"/>
    <property type="match status" value="1"/>
</dbReference>
<dbReference type="InterPro" id="IPR036264">
    <property type="entry name" value="Bact_exopeptidase_dim_dom"/>
</dbReference>
<dbReference type="EC" id="3.5.1.14" evidence="3"/>
<dbReference type="FunFam" id="3.30.70.360:FF:000005">
    <property type="entry name" value="Putative Aminoacylase-1"/>
    <property type="match status" value="1"/>
</dbReference>
<comment type="subcellular location">
    <subcellularLocation>
        <location evidence="1">Cytoplasm</location>
    </subcellularLocation>
</comment>
<keyword evidence="4" id="KW-0963">Cytoplasm</keyword>
<dbReference type="SUPFAM" id="SSF55031">
    <property type="entry name" value="Bacterial exopeptidase dimerisation domain"/>
    <property type="match status" value="1"/>
</dbReference>
<feature type="binding site" evidence="10">
    <location>
        <position position="170"/>
    </location>
    <ligand>
        <name>Zn(2+)</name>
        <dbReference type="ChEBI" id="CHEBI:29105"/>
        <label>2</label>
    </ligand>
</feature>
<dbReference type="PROSITE" id="PS00759">
    <property type="entry name" value="ARGE_DAPE_CPG2_2"/>
    <property type="match status" value="1"/>
</dbReference>
<dbReference type="RefSeq" id="XP_037894267.1">
    <property type="nucleotide sequence ID" value="XM_038038339.1"/>
</dbReference>
<accession>A0A9C5ZH14</accession>
<evidence type="ECO:0000313" key="13">
    <source>
        <dbReference type="RefSeq" id="XP_037894267.1"/>
    </source>
</evidence>
<sequence length="423" mass="48122">MLLNVFSRLIKKFSVLQKISRIMSTNEWENNDEINYLRDYLRLASVHPSPDYKSCVEFLKRQADLLDLPAKIYYPVNKENPVVVISWYGTDQAAKSILLNSHMDVVPVYPENWTHPPFAAEMDNQGRIYARGSQDMKSVGMQYLAALRALRKQGLHFKRTIHVTFVPDEEMGGRLGMKPFVETGAFKSLNVGFALDEGLATPNEEFALYNSERSVWRVYFQISGNAGHGSLLLPKTPGEKLFYILDKMMTYRTEQVKRLENDRKLKIGDVTTINLTKISGGVQSNVIPPKMMLCFDVRLALDVNHKQFECKLEKLCEEAGGDIKIEYEQKQPRIEPTATNDTNPYWVAFKKATDEMNLKIVPQVFPGGTDSRYIRALGIPAIGFSPMNNTPVLLHDHDEFIAADVYLKGIKIYQNIIKSLADS</sequence>
<evidence type="ECO:0000256" key="4">
    <source>
        <dbReference type="ARBA" id="ARBA00022490"/>
    </source>
</evidence>
<keyword evidence="7 10" id="KW-0862">Zinc</keyword>
<evidence type="ECO:0000256" key="7">
    <source>
        <dbReference type="ARBA" id="ARBA00022833"/>
    </source>
</evidence>
<dbReference type="KEGG" id="gfs:119640368"/>
<keyword evidence="6" id="KW-0378">Hydrolase</keyword>
<feature type="binding site" evidence="10">
    <location>
        <position position="395"/>
    </location>
    <ligand>
        <name>Zn(2+)</name>
        <dbReference type="ChEBI" id="CHEBI:29105"/>
        <label>2</label>
    </ligand>
</feature>
<dbReference type="GO" id="GO:0004046">
    <property type="term" value="F:aminoacylase activity"/>
    <property type="evidence" value="ECO:0007669"/>
    <property type="project" value="UniProtKB-EC"/>
</dbReference>
<dbReference type="PANTHER" id="PTHR45892:SF1">
    <property type="entry name" value="AMINOACYLASE-1"/>
    <property type="match status" value="1"/>
</dbReference>
<dbReference type="Proteomes" id="UP000092443">
    <property type="component" value="Unplaced"/>
</dbReference>
<dbReference type="AlphaFoldDB" id="A0A9C5ZH14"/>
<dbReference type="GeneID" id="119640368"/>
<evidence type="ECO:0000256" key="1">
    <source>
        <dbReference type="ARBA" id="ARBA00004496"/>
    </source>
</evidence>
<comment type="cofactor">
    <cofactor evidence="10">
        <name>Zn(2+)</name>
        <dbReference type="ChEBI" id="CHEBI:29105"/>
    </cofactor>
    <text evidence="10">Binds 2 Zn(2+) ions per subunit.</text>
</comment>
<evidence type="ECO:0000256" key="3">
    <source>
        <dbReference type="ARBA" id="ARBA00011913"/>
    </source>
</evidence>
<evidence type="ECO:0000256" key="2">
    <source>
        <dbReference type="ARBA" id="ARBA00006247"/>
    </source>
</evidence>
<name>A0A9C5ZH14_9MUSC</name>
<feature type="binding site" evidence="10">
    <location>
        <position position="102"/>
    </location>
    <ligand>
        <name>Zn(2+)</name>
        <dbReference type="ChEBI" id="CHEBI:29105"/>
        <label>1</label>
    </ligand>
</feature>
<comment type="similarity">
    <text evidence="2">Belongs to the peptidase M20A family.</text>
</comment>
<feature type="active site" description="Proton acceptor" evidence="9">
    <location>
        <position position="169"/>
    </location>
</feature>
<dbReference type="FunFam" id="3.40.630.10:FF:000019">
    <property type="entry name" value="Aminoacylase 1"/>
    <property type="match status" value="1"/>
</dbReference>
<evidence type="ECO:0000256" key="9">
    <source>
        <dbReference type="PIRSR" id="PIRSR036696-1"/>
    </source>
</evidence>
<dbReference type="InterPro" id="IPR002933">
    <property type="entry name" value="Peptidase_M20"/>
</dbReference>
<dbReference type="Gene3D" id="3.30.70.360">
    <property type="match status" value="1"/>
</dbReference>
<dbReference type="GO" id="GO:0046872">
    <property type="term" value="F:metal ion binding"/>
    <property type="evidence" value="ECO:0007669"/>
    <property type="project" value="UniProtKB-KW"/>
</dbReference>
<protein>
    <recommendedName>
        <fullName evidence="3">N-acyl-aliphatic-L-amino acid amidohydrolase</fullName>
        <ecNumber evidence="3">3.5.1.14</ecNumber>
    </recommendedName>
    <alternativeName>
        <fullName evidence="8">N-acyl-L-amino-acid amidohydrolase</fullName>
    </alternativeName>
</protein>
<feature type="domain" description="Peptidase M20 dimerisation" evidence="11">
    <location>
        <begin position="211"/>
        <end position="320"/>
    </location>
</feature>
<evidence type="ECO:0000259" key="11">
    <source>
        <dbReference type="Pfam" id="PF07687"/>
    </source>
</evidence>
<dbReference type="CDD" id="cd05646">
    <property type="entry name" value="M20_AcylaseI_like"/>
    <property type="match status" value="1"/>
</dbReference>
<evidence type="ECO:0000256" key="10">
    <source>
        <dbReference type="PIRSR" id="PIRSR036696-2"/>
    </source>
</evidence>